<evidence type="ECO:0000256" key="7">
    <source>
        <dbReference type="ARBA" id="ARBA00023002"/>
    </source>
</evidence>
<keyword evidence="5" id="KW-0883">Thioether bond</keyword>
<dbReference type="EC" id="1.13.11.20" evidence="11"/>
<keyword evidence="6 11" id="KW-0223">Dioxygenase</keyword>
<comment type="cofactor">
    <cofactor evidence="1">
        <name>Ni(2+)</name>
        <dbReference type="ChEBI" id="CHEBI:49786"/>
    </cofactor>
</comment>
<evidence type="ECO:0000256" key="6">
    <source>
        <dbReference type="ARBA" id="ARBA00022964"/>
    </source>
</evidence>
<keyword evidence="13" id="KW-1185">Reference proteome</keyword>
<sequence length="252" mass="28963">MSLEAAKKPVFEKSSRKASQVWKTLSDSLRPRKSTVDAIVLQLQRFFEKEEVPFLERAEKFLKSADCSLFEEKAEFDDFGYKRILIAENEKFNLVLMCWPEGSATSIHDHTGSECIMKCLSGKIRETRYKWPEKKRQALEKIGEEDLLKNEVSGINDEAGLHLIENPSTAERAISLHLYYPPLSECLEHIRKTVPKMEKETERFQTVASNFDNACFTLDSISDSVKLVEKGESAIDRIERDLVELNNILARE</sequence>
<dbReference type="PANTHER" id="PTHR12918:SF1">
    <property type="entry name" value="CYSTEINE DIOXYGENASE TYPE 1"/>
    <property type="match status" value="1"/>
</dbReference>
<comment type="catalytic activity">
    <reaction evidence="9">
        <text>L-cysteine + O2 = 3-sulfino-L-alanine + H(+)</text>
        <dbReference type="Rhea" id="RHEA:20441"/>
        <dbReference type="ChEBI" id="CHEBI:15378"/>
        <dbReference type="ChEBI" id="CHEBI:15379"/>
        <dbReference type="ChEBI" id="CHEBI:35235"/>
        <dbReference type="ChEBI" id="CHEBI:61085"/>
        <dbReference type="EC" id="1.13.11.20"/>
    </reaction>
    <physiologicalReaction direction="left-to-right" evidence="9">
        <dbReference type="Rhea" id="RHEA:20442"/>
    </physiologicalReaction>
</comment>
<accession>A0ABN7T1E2</accession>
<keyword evidence="7 11" id="KW-0560">Oxidoreductase</keyword>
<dbReference type="InterPro" id="IPR011051">
    <property type="entry name" value="RmlC_Cupin_sf"/>
</dbReference>
<gene>
    <name evidence="12" type="ORF">OKIOD_LOCUS12755</name>
</gene>
<evidence type="ECO:0000313" key="12">
    <source>
        <dbReference type="EMBL" id="CAG5109457.1"/>
    </source>
</evidence>
<keyword evidence="8 11" id="KW-0408">Iron</keyword>
<organism evidence="12 13">
    <name type="scientific">Oikopleura dioica</name>
    <name type="common">Tunicate</name>
    <dbReference type="NCBI Taxonomy" id="34765"/>
    <lineage>
        <taxon>Eukaryota</taxon>
        <taxon>Metazoa</taxon>
        <taxon>Chordata</taxon>
        <taxon>Tunicata</taxon>
        <taxon>Appendicularia</taxon>
        <taxon>Copelata</taxon>
        <taxon>Oikopleuridae</taxon>
        <taxon>Oikopleura</taxon>
    </lineage>
</organism>
<evidence type="ECO:0000313" key="13">
    <source>
        <dbReference type="Proteomes" id="UP001158576"/>
    </source>
</evidence>
<dbReference type="InterPro" id="IPR014710">
    <property type="entry name" value="RmlC-like_jellyroll"/>
</dbReference>
<dbReference type="Pfam" id="PF05995">
    <property type="entry name" value="CDO_I"/>
    <property type="match status" value="1"/>
</dbReference>
<evidence type="ECO:0000256" key="9">
    <source>
        <dbReference type="ARBA" id="ARBA00024284"/>
    </source>
</evidence>
<evidence type="ECO:0000256" key="4">
    <source>
        <dbReference type="ARBA" id="ARBA00022723"/>
    </source>
</evidence>
<dbReference type="Proteomes" id="UP001158576">
    <property type="component" value="Chromosome 2"/>
</dbReference>
<dbReference type="InterPro" id="IPR010300">
    <property type="entry name" value="CDO_1"/>
</dbReference>
<comment type="function">
    <text evidence="10">Catalyzes the oxidation of cysteine to cysteine sulfinic acid with addition of molecular dioxygen.</text>
</comment>
<evidence type="ECO:0000256" key="3">
    <source>
        <dbReference type="ARBA" id="ARBA00006622"/>
    </source>
</evidence>
<dbReference type="Gene3D" id="2.60.120.10">
    <property type="entry name" value="Jelly Rolls"/>
    <property type="match status" value="1"/>
</dbReference>
<dbReference type="EMBL" id="OU015567">
    <property type="protein sequence ID" value="CAG5109457.1"/>
    <property type="molecule type" value="Genomic_DNA"/>
</dbReference>
<evidence type="ECO:0000256" key="2">
    <source>
        <dbReference type="ARBA" id="ARBA00004759"/>
    </source>
</evidence>
<comment type="cofactor">
    <cofactor evidence="11">
        <name>Fe cation</name>
        <dbReference type="ChEBI" id="CHEBI:24875"/>
    </cofactor>
    <text evidence="11">Binds 1 Fe cation per subunit.</text>
</comment>
<dbReference type="SUPFAM" id="SSF51182">
    <property type="entry name" value="RmlC-like cupins"/>
    <property type="match status" value="1"/>
</dbReference>
<comment type="pathway">
    <text evidence="2 11">Organosulfur biosynthesis; taurine biosynthesis; hypotaurine from L-cysteine: step 1/2.</text>
</comment>
<comment type="similarity">
    <text evidence="3 11">Belongs to the cysteine dioxygenase family.</text>
</comment>
<dbReference type="PANTHER" id="PTHR12918">
    <property type="entry name" value="CYSTEINE DIOXYGENASE"/>
    <property type="match status" value="1"/>
</dbReference>
<proteinExistence type="inferred from homology"/>
<evidence type="ECO:0000256" key="5">
    <source>
        <dbReference type="ARBA" id="ARBA00022784"/>
    </source>
</evidence>
<evidence type="ECO:0000256" key="10">
    <source>
        <dbReference type="ARBA" id="ARBA00033725"/>
    </source>
</evidence>
<evidence type="ECO:0000256" key="8">
    <source>
        <dbReference type="ARBA" id="ARBA00023004"/>
    </source>
</evidence>
<dbReference type="CDD" id="cd10548">
    <property type="entry name" value="cupin_CDO"/>
    <property type="match status" value="1"/>
</dbReference>
<evidence type="ECO:0000256" key="1">
    <source>
        <dbReference type="ARBA" id="ARBA00001967"/>
    </source>
</evidence>
<keyword evidence="4 11" id="KW-0479">Metal-binding</keyword>
<reference evidence="12 13" key="1">
    <citation type="submission" date="2021-04" db="EMBL/GenBank/DDBJ databases">
        <authorList>
            <person name="Bliznina A."/>
        </authorList>
    </citation>
    <scope>NUCLEOTIDE SEQUENCE [LARGE SCALE GENOMIC DNA]</scope>
</reference>
<protein>
    <recommendedName>
        <fullName evidence="11">Cysteine dioxygenase</fullName>
        <ecNumber evidence="11">1.13.11.20</ecNumber>
    </recommendedName>
</protein>
<evidence type="ECO:0000256" key="11">
    <source>
        <dbReference type="RuleBase" id="RU366010"/>
    </source>
</evidence>
<name>A0ABN7T1E2_OIKDI</name>